<proteinExistence type="predicted"/>
<accession>A0AAN6DV08</accession>
<keyword evidence="2" id="KW-1185">Reference proteome</keyword>
<comment type="caution">
    <text evidence="1">The sequence shown here is derived from an EMBL/GenBank/DDBJ whole genome shotgun (WGS) entry which is preliminary data.</text>
</comment>
<evidence type="ECO:0000313" key="1">
    <source>
        <dbReference type="EMBL" id="KAI1613184.1"/>
    </source>
</evidence>
<name>A0AAN6DV08_9EURO</name>
<reference evidence="1" key="1">
    <citation type="journal article" date="2022" name="bioRxiv">
        <title>Deciphering the potential niche of two novel black yeast fungi from a biological soil crust based on their genomes, phenotypes, and melanin regulation.</title>
        <authorList>
            <consortium name="DOE Joint Genome Institute"/>
            <person name="Carr E.C."/>
            <person name="Barton Q."/>
            <person name="Grambo S."/>
            <person name="Sullivan M."/>
            <person name="Renfro C.M."/>
            <person name="Kuo A."/>
            <person name="Pangilinan J."/>
            <person name="Lipzen A."/>
            <person name="Keymanesh K."/>
            <person name="Savage E."/>
            <person name="Barry K."/>
            <person name="Grigoriev I.V."/>
            <person name="Riekhof W.R."/>
            <person name="Harris S.S."/>
        </authorList>
    </citation>
    <scope>NUCLEOTIDE SEQUENCE</scope>
    <source>
        <strain evidence="1">JF 03-4F</strain>
    </source>
</reference>
<dbReference type="AlphaFoldDB" id="A0AAN6DV08"/>
<organism evidence="1 2">
    <name type="scientific">Exophiala viscosa</name>
    <dbReference type="NCBI Taxonomy" id="2486360"/>
    <lineage>
        <taxon>Eukaryota</taxon>
        <taxon>Fungi</taxon>
        <taxon>Dikarya</taxon>
        <taxon>Ascomycota</taxon>
        <taxon>Pezizomycotina</taxon>
        <taxon>Eurotiomycetes</taxon>
        <taxon>Chaetothyriomycetidae</taxon>
        <taxon>Chaetothyriales</taxon>
        <taxon>Herpotrichiellaceae</taxon>
        <taxon>Exophiala</taxon>
    </lineage>
</organism>
<protein>
    <submittedName>
        <fullName evidence="1">Uncharacterized protein</fullName>
    </submittedName>
</protein>
<dbReference type="Proteomes" id="UP001203852">
    <property type="component" value="Unassembled WGS sequence"/>
</dbReference>
<sequence>MAEPGFEPVRPGNPALHEDMAEINSCLPAVLTLCDEASDKLKDHDAVLQKDPQSDSSLFLPWTEDITALRTMADIARAGTKLPPTESMGKVAITLRRMAEIKDTLRIIGLVPDLEIEDVWKLKDLVRHLDELSNLSKDESDGRIMSGAEDEAMYHTFDALDDIKTRCQERRAAAAAREAKEQQEETLGKELLQQVETGGEHPTMFMSMPNPICEDDEEWLVIMQGRQDPSANMACKTWSSRD</sequence>
<dbReference type="EMBL" id="MU404354">
    <property type="protein sequence ID" value="KAI1613184.1"/>
    <property type="molecule type" value="Genomic_DNA"/>
</dbReference>
<evidence type="ECO:0000313" key="2">
    <source>
        <dbReference type="Proteomes" id="UP001203852"/>
    </source>
</evidence>
<gene>
    <name evidence="1" type="ORF">EDD36DRAFT_465316</name>
</gene>